<dbReference type="InterPro" id="IPR036188">
    <property type="entry name" value="FAD/NAD-bd_sf"/>
</dbReference>
<organism evidence="5 6">
    <name type="scientific">Streptomyces milbemycinicus</name>
    <dbReference type="NCBI Taxonomy" id="476552"/>
    <lineage>
        <taxon>Bacteria</taxon>
        <taxon>Bacillati</taxon>
        <taxon>Actinomycetota</taxon>
        <taxon>Actinomycetes</taxon>
        <taxon>Kitasatosporales</taxon>
        <taxon>Streptomycetaceae</taxon>
        <taxon>Streptomyces</taxon>
    </lineage>
</organism>
<accession>A0ABW8LZY3</accession>
<dbReference type="RefSeq" id="WP_358705278.1">
    <property type="nucleotide sequence ID" value="NZ_JBFACG010000023.1"/>
</dbReference>
<reference evidence="5 6" key="1">
    <citation type="submission" date="2024-11" db="EMBL/GenBank/DDBJ databases">
        <title>The Natural Products Discovery Center: Release of the First 8490 Sequenced Strains for Exploring Actinobacteria Biosynthetic Diversity.</title>
        <authorList>
            <person name="Kalkreuter E."/>
            <person name="Kautsar S.A."/>
            <person name="Yang D."/>
            <person name="Bader C.D."/>
            <person name="Teijaro C.N."/>
            <person name="Fluegel L."/>
            <person name="Davis C.M."/>
            <person name="Simpson J.R."/>
            <person name="Lauterbach L."/>
            <person name="Steele A.D."/>
            <person name="Gui C."/>
            <person name="Meng S."/>
            <person name="Li G."/>
            <person name="Viehrig K."/>
            <person name="Ye F."/>
            <person name="Su P."/>
            <person name="Kiefer A.F."/>
            <person name="Nichols A."/>
            <person name="Cepeda A.J."/>
            <person name="Yan W."/>
            <person name="Fan B."/>
            <person name="Jiang Y."/>
            <person name="Adhikari A."/>
            <person name="Zheng C.-J."/>
            <person name="Schuster L."/>
            <person name="Cowan T.M."/>
            <person name="Smanski M.J."/>
            <person name="Chevrette M.G."/>
            <person name="De Carvalho L.P.S."/>
            <person name="Shen B."/>
        </authorList>
    </citation>
    <scope>NUCLEOTIDE SEQUENCE [LARGE SCALE GENOMIC DNA]</scope>
    <source>
        <strain evidence="5 6">NPDC020863</strain>
    </source>
</reference>
<evidence type="ECO:0000313" key="6">
    <source>
        <dbReference type="Proteomes" id="UP001620295"/>
    </source>
</evidence>
<dbReference type="InterPro" id="IPR023753">
    <property type="entry name" value="FAD/NAD-binding_dom"/>
</dbReference>
<name>A0ABW8LZY3_9ACTN</name>
<keyword evidence="2" id="KW-0560">Oxidoreductase</keyword>
<sequence length="562" mass="60910">MILLAHSAPAEGADLARLVEAHFYGKYQVLLAPAPAQPGAMLEHLDQEGRRVAAVLVDERLPDDAKQTLLPRVPQECRLLLAHRPGVEQGGVRSVPRALGEREEDFWVPLHQALYDTVTPDDVKATVRGNWQNKRFSTILRFLLLNLVTCKLDLQPDATDVKVDLTVGTQAEQHFTNPTLAQLVAPLGLNTYKPEVNYDVVIVGGGPASLSAAVNLTSLFQLKVLIIEKFALGGEAATAINTIENYLGFPKGISAYDLARLWRQHTDKYDTYIHRLLCYSAKQIQSTITAGKITYTLTASPNEDERVTARPDIDQDVKVTTGVVLIASGLKPRRLAPSTQAQEYEGQGVYYDALPGDTDLYDPTKDTIAIVGAGDTAGRAAALFAAKKIHVDLLVRGDNLNDMIPELRAEIANYAQAGTIKINYKTEVTTVAKNSTTHKIQLTLSSASSPLEVSDLYVLIGGQADTKWLDASGVDLQKCKGEWFGCVRTGADVCRDTPDMQSSLPGVFAAGDVRSGSVRRISAAVGEGGAVAIAIYKYFTTKPKVLQAAKDTPTSVYFTHSP</sequence>
<dbReference type="SUPFAM" id="SSF51905">
    <property type="entry name" value="FAD/NAD(P)-binding domain"/>
    <property type="match status" value="1"/>
</dbReference>
<dbReference type="InterPro" id="IPR050097">
    <property type="entry name" value="Ferredoxin-NADP_redctase_2"/>
</dbReference>
<dbReference type="PANTHER" id="PTHR48105">
    <property type="entry name" value="THIOREDOXIN REDUCTASE 1-RELATED-RELATED"/>
    <property type="match status" value="1"/>
</dbReference>
<gene>
    <name evidence="5" type="ORF">ACI2L5_42255</name>
</gene>
<protein>
    <submittedName>
        <fullName evidence="5">NAD(P)/FAD-dependent oxidoreductase</fullName>
    </submittedName>
</protein>
<comment type="caution">
    <text evidence="5">The sequence shown here is derived from an EMBL/GenBank/DDBJ whole genome shotgun (WGS) entry which is preliminary data.</text>
</comment>
<feature type="domain" description="FAD/NAD(P)-binding" evidence="4">
    <location>
        <begin position="198"/>
        <end position="528"/>
    </location>
</feature>
<dbReference type="PRINTS" id="PR00469">
    <property type="entry name" value="PNDRDTASEII"/>
</dbReference>
<dbReference type="Proteomes" id="UP001620295">
    <property type="component" value="Unassembled WGS sequence"/>
</dbReference>
<evidence type="ECO:0000259" key="4">
    <source>
        <dbReference type="Pfam" id="PF07992"/>
    </source>
</evidence>
<keyword evidence="6" id="KW-1185">Reference proteome</keyword>
<proteinExistence type="predicted"/>
<evidence type="ECO:0000256" key="1">
    <source>
        <dbReference type="ARBA" id="ARBA00022630"/>
    </source>
</evidence>
<evidence type="ECO:0000313" key="5">
    <source>
        <dbReference type="EMBL" id="MFK4271484.1"/>
    </source>
</evidence>
<dbReference type="Pfam" id="PF07992">
    <property type="entry name" value="Pyr_redox_2"/>
    <property type="match status" value="1"/>
</dbReference>
<evidence type="ECO:0000256" key="2">
    <source>
        <dbReference type="ARBA" id="ARBA00023002"/>
    </source>
</evidence>
<dbReference type="PRINTS" id="PR00368">
    <property type="entry name" value="FADPNR"/>
</dbReference>
<dbReference type="Gene3D" id="3.50.50.60">
    <property type="entry name" value="FAD/NAD(P)-binding domain"/>
    <property type="match status" value="2"/>
</dbReference>
<evidence type="ECO:0000256" key="3">
    <source>
        <dbReference type="ARBA" id="ARBA00048132"/>
    </source>
</evidence>
<keyword evidence="1" id="KW-0285">Flavoprotein</keyword>
<comment type="catalytic activity">
    <reaction evidence="3">
        <text>[thioredoxin]-dithiol + NADP(+) = [thioredoxin]-disulfide + NADPH + H(+)</text>
        <dbReference type="Rhea" id="RHEA:20345"/>
        <dbReference type="Rhea" id="RHEA-COMP:10698"/>
        <dbReference type="Rhea" id="RHEA-COMP:10700"/>
        <dbReference type="ChEBI" id="CHEBI:15378"/>
        <dbReference type="ChEBI" id="CHEBI:29950"/>
        <dbReference type="ChEBI" id="CHEBI:50058"/>
        <dbReference type="ChEBI" id="CHEBI:57783"/>
        <dbReference type="ChEBI" id="CHEBI:58349"/>
        <dbReference type="EC" id="1.8.1.9"/>
    </reaction>
</comment>
<dbReference type="EMBL" id="JBJDQH010000018">
    <property type="protein sequence ID" value="MFK4271484.1"/>
    <property type="molecule type" value="Genomic_DNA"/>
</dbReference>